<reference evidence="1 2" key="1">
    <citation type="journal article" date="2014" name="Agronomy (Basel)">
        <title>A Draft Genome Sequence for Ensete ventricosum, the Drought-Tolerant Tree Against Hunger.</title>
        <authorList>
            <person name="Harrison J."/>
            <person name="Moore K.A."/>
            <person name="Paszkiewicz K."/>
            <person name="Jones T."/>
            <person name="Grant M."/>
            <person name="Ambacheew D."/>
            <person name="Muzemil S."/>
            <person name="Studholme D.J."/>
        </authorList>
    </citation>
    <scope>NUCLEOTIDE SEQUENCE [LARGE SCALE GENOMIC DNA]</scope>
</reference>
<dbReference type="Proteomes" id="UP000287651">
    <property type="component" value="Unassembled WGS sequence"/>
</dbReference>
<protein>
    <recommendedName>
        <fullName evidence="3">Pentacotripeptide-repeat region of PRORP domain-containing protein</fullName>
    </recommendedName>
</protein>
<comment type="caution">
    <text evidence="1">The sequence shown here is derived from an EMBL/GenBank/DDBJ whole genome shotgun (WGS) entry which is preliminary data.</text>
</comment>
<evidence type="ECO:0000313" key="2">
    <source>
        <dbReference type="Proteomes" id="UP000287651"/>
    </source>
</evidence>
<proteinExistence type="predicted"/>
<gene>
    <name evidence="1" type="ORF">B296_00004946</name>
</gene>
<accession>A0A427BAK1</accession>
<organism evidence="1 2">
    <name type="scientific">Ensete ventricosum</name>
    <name type="common">Abyssinian banana</name>
    <name type="synonym">Musa ensete</name>
    <dbReference type="NCBI Taxonomy" id="4639"/>
    <lineage>
        <taxon>Eukaryota</taxon>
        <taxon>Viridiplantae</taxon>
        <taxon>Streptophyta</taxon>
        <taxon>Embryophyta</taxon>
        <taxon>Tracheophyta</taxon>
        <taxon>Spermatophyta</taxon>
        <taxon>Magnoliopsida</taxon>
        <taxon>Liliopsida</taxon>
        <taxon>Zingiberales</taxon>
        <taxon>Musaceae</taxon>
        <taxon>Ensete</taxon>
    </lineage>
</organism>
<dbReference type="Gene3D" id="1.25.40.10">
    <property type="entry name" value="Tetratricopeptide repeat domain"/>
    <property type="match status" value="2"/>
</dbReference>
<dbReference type="PANTHER" id="PTHR47880">
    <property type="entry name" value="OS05G0353300 PROTEIN"/>
    <property type="match status" value="1"/>
</dbReference>
<name>A0A427BAK1_ENSVE</name>
<evidence type="ECO:0000313" key="1">
    <source>
        <dbReference type="EMBL" id="RRT85499.1"/>
    </source>
</evidence>
<dbReference type="AlphaFoldDB" id="A0A427BAK1"/>
<dbReference type="EMBL" id="AMZH03000106">
    <property type="protein sequence ID" value="RRT85499.1"/>
    <property type="molecule type" value="Genomic_DNA"/>
</dbReference>
<dbReference type="PANTHER" id="PTHR47880:SF1">
    <property type="entry name" value="OS05G0353300 PROTEIN"/>
    <property type="match status" value="1"/>
</dbReference>
<sequence length="555" mass="62086">MALTSLIDCSQQMALSAPIGSSVPFYPSSALCPRRRPLLLVLRQPDCNRPLSLRVSSAISDSQNTNPNAVSKSLHVKPLESVRFDRLLTSSTEEEMGEGFFEAIEELERMVRDPSDVLGEMVERLSARELQLVLVYFAQEGRDSYCALEVFDWLRKENRVDAETMELMVSIACGWIERLIGGEHAPEDVMTLLNEMECVGLDPGFSMVEKVVSLYWDRGKKDEAIAFVKDVLKRGGIGGYKIEEGHEGERGGPVGYLVWKMMVKTALLSTFCMIISNHYINGLERQSYVLIFFSDFFQVDGDYLGAVKLVIEFKENGLKPEVYSYLIGLTALVKEQKEFSKALRKLKVSIKAGLINAPDAENLGNIEKYQSALIRNGILLSDWALQEGSSAISGVVHERLLALYSCAGFGREAEQQLWLMKLSGKEPDRELYDAVLAICASQKEASAVGRLLAGVEIMSAGLRKNTLSWLLRGYVKGGFYVDASETLIKMLNLGISPEYLDRAAVLQGLRKNIQESGNIEPYIKLCKHLSDKDLVGPCLLYLYLHKYKLWILKML</sequence>
<dbReference type="InterPro" id="IPR011990">
    <property type="entry name" value="TPR-like_helical_dom_sf"/>
</dbReference>
<evidence type="ECO:0008006" key="3">
    <source>
        <dbReference type="Google" id="ProtNLM"/>
    </source>
</evidence>